<dbReference type="InterPro" id="IPR006148">
    <property type="entry name" value="Glc/Gal-6P_isomerase"/>
</dbReference>
<dbReference type="OrthoDB" id="9791139at2"/>
<dbReference type="FunFam" id="3.40.50.1360:FF:000003">
    <property type="entry name" value="Glucosamine-6-phosphate deaminase"/>
    <property type="match status" value="1"/>
</dbReference>
<dbReference type="PANTHER" id="PTHR11280:SF5">
    <property type="entry name" value="GLUCOSAMINE-6-PHOSPHATE ISOMERASE"/>
    <property type="match status" value="1"/>
</dbReference>
<evidence type="ECO:0000313" key="6">
    <source>
        <dbReference type="EMBL" id="KEZ53798.1"/>
    </source>
</evidence>
<dbReference type="InterPro" id="IPR037171">
    <property type="entry name" value="NagB/RpiA_transferase-like"/>
</dbReference>
<dbReference type="InterPro" id="IPR018321">
    <property type="entry name" value="Glucosamine6P_isomerase_CS"/>
</dbReference>
<dbReference type="HAMAP" id="MF_01241">
    <property type="entry name" value="GlcN6P_deamin"/>
    <property type="match status" value="1"/>
</dbReference>
<dbReference type="Gene3D" id="3.40.50.1360">
    <property type="match status" value="1"/>
</dbReference>
<feature type="active site" description="For ring-opening step" evidence="4">
    <location>
        <position position="136"/>
    </location>
</feature>
<comment type="caution">
    <text evidence="6">The sequence shown here is derived from an EMBL/GenBank/DDBJ whole genome shotgun (WGS) entry which is preliminary data.</text>
</comment>
<evidence type="ECO:0000256" key="2">
    <source>
        <dbReference type="ARBA" id="ARBA00022801"/>
    </source>
</evidence>
<dbReference type="SUPFAM" id="SSF100950">
    <property type="entry name" value="NagB/RpiA/CoA transferase-like"/>
    <property type="match status" value="1"/>
</dbReference>
<dbReference type="NCBIfam" id="TIGR00502">
    <property type="entry name" value="nagB"/>
    <property type="match status" value="1"/>
</dbReference>
<reference evidence="6 7" key="1">
    <citation type="journal article" date="2005" name="Int. J. Syst. Evol. Microbiol.">
        <title>Bacillus cibi sp. nov., isolated from jeotgal, a traditional Korean fermented seafood.</title>
        <authorList>
            <person name="Yoon J.H."/>
            <person name="Lee C.H."/>
            <person name="Oh T.K."/>
        </authorList>
    </citation>
    <scope>NUCLEOTIDE SEQUENCE [LARGE SCALE GENOMIC DNA]</scope>
    <source>
        <strain evidence="6 7">DSM 16189</strain>
    </source>
</reference>
<accession>A0A084H2I6</accession>
<dbReference type="PANTHER" id="PTHR11280">
    <property type="entry name" value="GLUCOSAMINE-6-PHOSPHATE ISOMERASE"/>
    <property type="match status" value="1"/>
</dbReference>
<comment type="caution">
    <text evidence="4">Lacks conserved residue(s) required for the propagation of feature annotation.</text>
</comment>
<feature type="active site" description="For ring-opening step" evidence="4">
    <location>
        <position position="143"/>
    </location>
</feature>
<dbReference type="GO" id="GO:0005737">
    <property type="term" value="C:cytoplasm"/>
    <property type="evidence" value="ECO:0007669"/>
    <property type="project" value="TreeGrafter"/>
</dbReference>
<dbReference type="STRING" id="246786.GS18_0202245"/>
<evidence type="ECO:0000256" key="4">
    <source>
        <dbReference type="HAMAP-Rule" id="MF_01241"/>
    </source>
</evidence>
<dbReference type="InterPro" id="IPR004547">
    <property type="entry name" value="Glucosamine6P_isomerase"/>
</dbReference>
<dbReference type="PROSITE" id="PS01161">
    <property type="entry name" value="GLC_GALNAC_ISOMERASE"/>
    <property type="match status" value="1"/>
</dbReference>
<proteinExistence type="inferred from homology"/>
<dbReference type="Pfam" id="PF01182">
    <property type="entry name" value="Glucosamine_iso"/>
    <property type="match status" value="1"/>
</dbReference>
<name>A0A084H2I6_METID</name>
<evidence type="ECO:0000256" key="1">
    <source>
        <dbReference type="ARBA" id="ARBA00000644"/>
    </source>
</evidence>
<protein>
    <recommendedName>
        <fullName evidence="4">Glucosamine-6-phosphate deaminase</fullName>
        <ecNumber evidence="4">3.5.99.6</ecNumber>
    </recommendedName>
    <alternativeName>
        <fullName evidence="4">GlcN6P deaminase</fullName>
        <shortName evidence="4">GNPDA</shortName>
    </alternativeName>
    <alternativeName>
        <fullName evidence="4">Glucosamine-6-phosphate isomerase</fullName>
    </alternativeName>
</protein>
<keyword evidence="7" id="KW-1185">Reference proteome</keyword>
<keyword evidence="2 4" id="KW-0378">Hydrolase</keyword>
<dbReference type="GO" id="GO:0019262">
    <property type="term" value="P:N-acetylneuraminate catabolic process"/>
    <property type="evidence" value="ECO:0007669"/>
    <property type="project" value="UniProtKB-UniRule"/>
</dbReference>
<gene>
    <name evidence="4" type="primary">nagB</name>
    <name evidence="6" type="ORF">GS18_0202245</name>
</gene>
<comment type="catalytic activity">
    <reaction evidence="1 4">
        <text>alpha-D-glucosamine 6-phosphate + H2O = beta-D-fructose 6-phosphate + NH4(+)</text>
        <dbReference type="Rhea" id="RHEA:12172"/>
        <dbReference type="ChEBI" id="CHEBI:15377"/>
        <dbReference type="ChEBI" id="CHEBI:28938"/>
        <dbReference type="ChEBI" id="CHEBI:57634"/>
        <dbReference type="ChEBI" id="CHEBI:75989"/>
        <dbReference type="EC" id="3.5.99.6"/>
    </reaction>
</comment>
<evidence type="ECO:0000259" key="5">
    <source>
        <dbReference type="Pfam" id="PF01182"/>
    </source>
</evidence>
<comment type="pathway">
    <text evidence="4">Amino-sugar metabolism; N-acetylneuraminate degradation; D-fructose 6-phosphate from N-acetylneuraminate: step 5/5.</text>
</comment>
<dbReference type="UniPathway" id="UPA00629">
    <property type="reaction ID" value="UER00684"/>
</dbReference>
<dbReference type="GO" id="GO:0005975">
    <property type="term" value="P:carbohydrate metabolic process"/>
    <property type="evidence" value="ECO:0007669"/>
    <property type="project" value="InterPro"/>
</dbReference>
<dbReference type="CDD" id="cd01399">
    <property type="entry name" value="GlcN6P_deaminase"/>
    <property type="match status" value="1"/>
</dbReference>
<sequence length="251" mass="27835">MKLIEAKDYKEMSILASRIISEQVRSKKDSVLGLATGGTVLGTYQQLILDHQDNGTDYSEVRTFNLDEYAGLHKDDENSYHTYMKKHFFDSVNVSAANTHLPDGEASDLEKECGDYDRLISESGGIDLQLLGIGQNGHIGFNEPGSSFDSNTHLVKLAQSTREANARYFDRIEDVPKHAVTMGIASIMRSKKILLLASGVQKAAILNDLFHADVSEDIPATVLRNHPNAVIIADREALSKLQPDERKMFAR</sequence>
<dbReference type="GO" id="GO:0042802">
    <property type="term" value="F:identical protein binding"/>
    <property type="evidence" value="ECO:0007669"/>
    <property type="project" value="TreeGrafter"/>
</dbReference>
<feature type="active site" description="Proton acceptor; for enolization step" evidence="4">
    <location>
        <position position="67"/>
    </location>
</feature>
<dbReference type="GO" id="GO:0006043">
    <property type="term" value="P:glucosamine catabolic process"/>
    <property type="evidence" value="ECO:0007669"/>
    <property type="project" value="TreeGrafter"/>
</dbReference>
<feature type="domain" description="Glucosamine/galactosamine-6-phosphate isomerase" evidence="5">
    <location>
        <begin position="18"/>
        <end position="226"/>
    </location>
</feature>
<keyword evidence="3 4" id="KW-0119">Carbohydrate metabolism</keyword>
<comment type="function">
    <text evidence="4">Catalyzes the reversible isomerization-deamination of glucosamine 6-phosphate (GlcN6P) to form fructose 6-phosphate (Fru6P) and ammonium ion.</text>
</comment>
<comment type="similarity">
    <text evidence="4">Belongs to the glucosamine/galactosamine-6-phosphate isomerase family. NagB subfamily.</text>
</comment>
<dbReference type="GO" id="GO:0004342">
    <property type="term" value="F:glucosamine-6-phosphate deaminase activity"/>
    <property type="evidence" value="ECO:0007669"/>
    <property type="project" value="UniProtKB-UniRule"/>
</dbReference>
<dbReference type="EMBL" id="JNVC02000001">
    <property type="protein sequence ID" value="KEZ53798.1"/>
    <property type="molecule type" value="Genomic_DNA"/>
</dbReference>
<evidence type="ECO:0000313" key="7">
    <source>
        <dbReference type="Proteomes" id="UP000028549"/>
    </source>
</evidence>
<organism evidence="6 7">
    <name type="scientific">Metabacillus indicus</name>
    <name type="common">Bacillus indicus</name>
    <dbReference type="NCBI Taxonomy" id="246786"/>
    <lineage>
        <taxon>Bacteria</taxon>
        <taxon>Bacillati</taxon>
        <taxon>Bacillota</taxon>
        <taxon>Bacilli</taxon>
        <taxon>Bacillales</taxon>
        <taxon>Bacillaceae</taxon>
        <taxon>Metabacillus</taxon>
    </lineage>
</organism>
<dbReference type="Proteomes" id="UP000028549">
    <property type="component" value="Unassembled WGS sequence"/>
</dbReference>
<dbReference type="GO" id="GO:0006046">
    <property type="term" value="P:N-acetylglucosamine catabolic process"/>
    <property type="evidence" value="ECO:0007669"/>
    <property type="project" value="UniProtKB-UniRule"/>
</dbReference>
<feature type="active site" description="Proton acceptor; for ring-opening step" evidence="4">
    <location>
        <position position="138"/>
    </location>
</feature>
<dbReference type="RefSeq" id="WP_029565383.1">
    <property type="nucleotide sequence ID" value="NZ_CP176757.1"/>
</dbReference>
<dbReference type="EC" id="3.5.99.6" evidence="4"/>
<dbReference type="AlphaFoldDB" id="A0A084H2I6"/>
<evidence type="ECO:0000256" key="3">
    <source>
        <dbReference type="ARBA" id="ARBA00023277"/>
    </source>
</evidence>